<dbReference type="EC" id="2.7.7.60" evidence="7"/>
<evidence type="ECO:0000313" key="9">
    <source>
        <dbReference type="Proteomes" id="UP000077339"/>
    </source>
</evidence>
<dbReference type="PANTHER" id="PTHR32125">
    <property type="entry name" value="2-C-METHYL-D-ERYTHRITOL 4-PHOSPHATE CYTIDYLYLTRANSFERASE, CHLOROPLASTIC"/>
    <property type="match status" value="1"/>
</dbReference>
<name>A0A182C7T8_9BACT</name>
<feature type="site" description="Positions MEP for the nucleophilic attack" evidence="7">
    <location>
        <position position="153"/>
    </location>
</feature>
<dbReference type="RefSeq" id="WP_068345378.1">
    <property type="nucleotide sequence ID" value="NZ_JFHK01000002.1"/>
</dbReference>
<dbReference type="SUPFAM" id="SSF53448">
    <property type="entry name" value="Nucleotide-diphospho-sugar transferases"/>
    <property type="match status" value="1"/>
</dbReference>
<comment type="pathway">
    <text evidence="2 7">Isoprenoid biosynthesis; isopentenyl diphosphate biosynthesis via DXP pathway; isopentenyl diphosphate from 1-deoxy-D-xylulose 5-phosphate: step 2/6.</text>
</comment>
<dbReference type="Pfam" id="PF01128">
    <property type="entry name" value="IspD"/>
    <property type="match status" value="1"/>
</dbReference>
<dbReference type="OrthoDB" id="9806837at2"/>
<evidence type="ECO:0000256" key="7">
    <source>
        <dbReference type="HAMAP-Rule" id="MF_00108"/>
    </source>
</evidence>
<comment type="catalytic activity">
    <reaction evidence="1 7">
        <text>2-C-methyl-D-erythritol 4-phosphate + CTP + H(+) = 4-CDP-2-C-methyl-D-erythritol + diphosphate</text>
        <dbReference type="Rhea" id="RHEA:13429"/>
        <dbReference type="ChEBI" id="CHEBI:15378"/>
        <dbReference type="ChEBI" id="CHEBI:33019"/>
        <dbReference type="ChEBI" id="CHEBI:37563"/>
        <dbReference type="ChEBI" id="CHEBI:57823"/>
        <dbReference type="ChEBI" id="CHEBI:58262"/>
        <dbReference type="EC" id="2.7.7.60"/>
    </reaction>
</comment>
<comment type="caution">
    <text evidence="8">The sequence shown here is derived from an EMBL/GenBank/DDBJ whole genome shotgun (WGS) entry which is preliminary data.</text>
</comment>
<dbReference type="NCBIfam" id="TIGR00453">
    <property type="entry name" value="ispD"/>
    <property type="match status" value="1"/>
</dbReference>
<accession>A0A182C7T8</accession>
<dbReference type="EMBL" id="JFHK01000002">
    <property type="protein sequence ID" value="OAA31780.1"/>
    <property type="molecule type" value="Genomic_DNA"/>
</dbReference>
<organism evidence="8 9">
    <name type="scientific">Kosmotoga arenicorallina S304</name>
    <dbReference type="NCBI Taxonomy" id="1453497"/>
    <lineage>
        <taxon>Bacteria</taxon>
        <taxon>Thermotogati</taxon>
        <taxon>Thermotogota</taxon>
        <taxon>Thermotogae</taxon>
        <taxon>Kosmotogales</taxon>
        <taxon>Kosmotogaceae</taxon>
        <taxon>Kosmotoga</taxon>
    </lineage>
</organism>
<dbReference type="STRING" id="1453497.AT15_02840"/>
<dbReference type="Proteomes" id="UP000077339">
    <property type="component" value="Unassembled WGS sequence"/>
</dbReference>
<dbReference type="CDD" id="cd02516">
    <property type="entry name" value="CDP-ME_synthetase"/>
    <property type="match status" value="1"/>
</dbReference>
<comment type="function">
    <text evidence="7">Catalyzes the formation of 4-diphosphocytidyl-2-C-methyl-D-erythritol from CTP and 2-C-methyl-D-erythritol 4-phosphate (MEP).</text>
</comment>
<evidence type="ECO:0000256" key="6">
    <source>
        <dbReference type="ARBA" id="ARBA00023229"/>
    </source>
</evidence>
<dbReference type="FunFam" id="3.90.550.10:FF:000003">
    <property type="entry name" value="2-C-methyl-D-erythritol 4-phosphate cytidylyltransferase"/>
    <property type="match status" value="1"/>
</dbReference>
<dbReference type="PROSITE" id="PS01295">
    <property type="entry name" value="ISPD"/>
    <property type="match status" value="1"/>
</dbReference>
<dbReference type="PANTHER" id="PTHR32125:SF4">
    <property type="entry name" value="2-C-METHYL-D-ERYTHRITOL 4-PHOSPHATE CYTIDYLYLTRANSFERASE, CHLOROPLASTIC"/>
    <property type="match status" value="1"/>
</dbReference>
<dbReference type="InterPro" id="IPR050088">
    <property type="entry name" value="IspD/TarI_cytidylyltransf_bact"/>
</dbReference>
<sequence>MKTAALIVAGGEGKRFGSPLPKQFVKLNGKEIFIRSVELFYQSSLIDCVVLVMHPDWVARALSILKNYGLKRVEVVAGGESRQQSVHKGLNALSRYKPHKVMIHDAARPLFNANQIEEILSYVKPGKGAVIAEKITDTIYQAEDGILLKVLDRRKLWKAQTPQCFIFEEILRAHEKALSDHFLDATDDATLYMKYGGEVTLLSSRSPNFKITAQTDLQIAESYLIKLEE</sequence>
<evidence type="ECO:0000256" key="3">
    <source>
        <dbReference type="ARBA" id="ARBA00009789"/>
    </source>
</evidence>
<evidence type="ECO:0000256" key="4">
    <source>
        <dbReference type="ARBA" id="ARBA00022679"/>
    </source>
</evidence>
<evidence type="ECO:0000256" key="1">
    <source>
        <dbReference type="ARBA" id="ARBA00001282"/>
    </source>
</evidence>
<dbReference type="UniPathway" id="UPA00056">
    <property type="reaction ID" value="UER00093"/>
</dbReference>
<comment type="similarity">
    <text evidence="3 7">Belongs to the IspD/TarI cytidylyltransferase family. IspD subfamily.</text>
</comment>
<feature type="site" description="Positions MEP for the nucleophilic attack" evidence="7">
    <location>
        <position position="210"/>
    </location>
</feature>
<dbReference type="AlphaFoldDB" id="A0A182C7T8"/>
<dbReference type="InterPro" id="IPR034683">
    <property type="entry name" value="IspD/TarI"/>
</dbReference>
<reference evidence="8 9" key="1">
    <citation type="submission" date="2014-02" db="EMBL/GenBank/DDBJ databases">
        <title>Kosmotoga genome sequencing.</title>
        <authorList>
            <person name="Pollo S.M."/>
            <person name="Charchuk R."/>
            <person name="Nesbo C.L."/>
        </authorList>
    </citation>
    <scope>NUCLEOTIDE SEQUENCE [LARGE SCALE GENOMIC DNA]</scope>
    <source>
        <strain evidence="8 9">S304</strain>
    </source>
</reference>
<dbReference type="Gene3D" id="3.90.550.10">
    <property type="entry name" value="Spore Coat Polysaccharide Biosynthesis Protein SpsA, Chain A"/>
    <property type="match status" value="1"/>
</dbReference>
<dbReference type="HAMAP" id="MF_00108">
    <property type="entry name" value="IspD"/>
    <property type="match status" value="1"/>
</dbReference>
<evidence type="ECO:0000313" key="8">
    <source>
        <dbReference type="EMBL" id="OAA31780.1"/>
    </source>
</evidence>
<keyword evidence="5 7" id="KW-0548">Nucleotidyltransferase</keyword>
<keyword evidence="9" id="KW-1185">Reference proteome</keyword>
<feature type="site" description="Transition state stabilizer" evidence="7">
    <location>
        <position position="15"/>
    </location>
</feature>
<gene>
    <name evidence="7" type="primary">ispD</name>
    <name evidence="8" type="ORF">AT15_02840</name>
</gene>
<dbReference type="InterPro" id="IPR018294">
    <property type="entry name" value="ISPD_synthase_CS"/>
</dbReference>
<dbReference type="PATRIC" id="fig|1453497.3.peg.563"/>
<dbReference type="InterPro" id="IPR029044">
    <property type="entry name" value="Nucleotide-diphossugar_trans"/>
</dbReference>
<proteinExistence type="inferred from homology"/>
<dbReference type="InterPro" id="IPR001228">
    <property type="entry name" value="IspD"/>
</dbReference>
<dbReference type="GO" id="GO:0019288">
    <property type="term" value="P:isopentenyl diphosphate biosynthetic process, methylerythritol 4-phosphate pathway"/>
    <property type="evidence" value="ECO:0007669"/>
    <property type="project" value="UniProtKB-UniRule"/>
</dbReference>
<evidence type="ECO:0000256" key="5">
    <source>
        <dbReference type="ARBA" id="ARBA00022695"/>
    </source>
</evidence>
<dbReference type="GO" id="GO:0050518">
    <property type="term" value="F:2-C-methyl-D-erythritol 4-phosphate cytidylyltransferase activity"/>
    <property type="evidence" value="ECO:0007669"/>
    <property type="project" value="UniProtKB-UniRule"/>
</dbReference>
<keyword evidence="4 7" id="KW-0808">Transferase</keyword>
<feature type="site" description="Transition state stabilizer" evidence="7">
    <location>
        <position position="22"/>
    </location>
</feature>
<evidence type="ECO:0000256" key="2">
    <source>
        <dbReference type="ARBA" id="ARBA00004787"/>
    </source>
</evidence>
<protein>
    <recommendedName>
        <fullName evidence="7">2-C-methyl-D-erythritol 4-phosphate cytidylyltransferase</fullName>
        <ecNumber evidence="7">2.7.7.60</ecNumber>
    </recommendedName>
    <alternativeName>
        <fullName evidence="7">4-diphosphocytidyl-2C-methyl-D-erythritol synthase</fullName>
    </alternativeName>
    <alternativeName>
        <fullName evidence="7">MEP cytidylyltransferase</fullName>
        <shortName evidence="7">MCT</shortName>
    </alternativeName>
</protein>
<keyword evidence="6 7" id="KW-0414">Isoprene biosynthesis</keyword>